<dbReference type="SUPFAM" id="SSF52540">
    <property type="entry name" value="P-loop containing nucleoside triphosphate hydrolases"/>
    <property type="match status" value="1"/>
</dbReference>
<evidence type="ECO:0000313" key="3">
    <source>
        <dbReference type="EMBL" id="NLR76474.1"/>
    </source>
</evidence>
<evidence type="ECO:0000313" key="4">
    <source>
        <dbReference type="Proteomes" id="UP000587991"/>
    </source>
</evidence>
<accession>A0A847S904</accession>
<feature type="domain" description="Cytidyltransferase-like" evidence="1">
    <location>
        <begin position="9"/>
        <end position="159"/>
    </location>
</feature>
<protein>
    <submittedName>
        <fullName evidence="3">AAA family ATPase</fullName>
    </submittedName>
</protein>
<dbReference type="EMBL" id="JABAIM010000004">
    <property type="protein sequence ID" value="NLR76474.1"/>
    <property type="molecule type" value="Genomic_DNA"/>
</dbReference>
<dbReference type="Proteomes" id="UP000587991">
    <property type="component" value="Unassembled WGS sequence"/>
</dbReference>
<dbReference type="AlphaFoldDB" id="A0A847S904"/>
<dbReference type="Pfam" id="PF13521">
    <property type="entry name" value="AAA_28"/>
    <property type="match status" value="1"/>
</dbReference>
<dbReference type="Gene3D" id="3.40.50.300">
    <property type="entry name" value="P-loop containing nucleotide triphosphate hydrolases"/>
    <property type="match status" value="1"/>
</dbReference>
<reference evidence="3 4" key="1">
    <citation type="submission" date="2020-04" db="EMBL/GenBank/DDBJ databases">
        <title>Draft genome of Leeia sp. IMCC25680.</title>
        <authorList>
            <person name="Song J."/>
            <person name="Cho J.-C."/>
        </authorList>
    </citation>
    <scope>NUCLEOTIDE SEQUENCE [LARGE SCALE GENOMIC DNA]</scope>
    <source>
        <strain evidence="3 4">IMCC25680</strain>
    </source>
</reference>
<name>A0A847S904_9NEIS</name>
<dbReference type="PANTHER" id="PTHR37512">
    <property type="entry name" value="TRIFUNCTIONAL NAD BIOSYNTHESIS/REGULATOR PROTEIN NADR"/>
    <property type="match status" value="1"/>
</dbReference>
<sequence>MSARFDTGLVVGKFSPLHRGHLGLIQFAAAKCKRLVIVSYSSPEYPGCAAEQRERWLRACAPESVISVITPEKVTQLQQAGMAVPDMPANDASDNAQRQFMAAWLQRVLEVNVQAVFTSEAYGEGFAAALSAHFGEQVMHVSYDPQRSRMPVSGTQLRQHWRTARQHLALPVLDDWMPRLCLLGAESTGKSTLTAWLAAWLDEPCVAEYGRELWEQRQGKLIYDDLLMIAEEQVRREQEAACRARHWVICDTSPLTTLFYSLALFAQAAPALHHLSQRAYHKVFLSAPDFPMVQDGTRQDEAFRLRQHQWYVDTLNQRGIPYQLLSGPLEERQASLKVALLSG</sequence>
<evidence type="ECO:0000259" key="1">
    <source>
        <dbReference type="Pfam" id="PF01467"/>
    </source>
</evidence>
<organism evidence="3 4">
    <name type="scientific">Leeia aquatica</name>
    <dbReference type="NCBI Taxonomy" id="2725557"/>
    <lineage>
        <taxon>Bacteria</taxon>
        <taxon>Pseudomonadati</taxon>
        <taxon>Pseudomonadota</taxon>
        <taxon>Betaproteobacteria</taxon>
        <taxon>Neisseriales</taxon>
        <taxon>Leeiaceae</taxon>
        <taxon>Leeia</taxon>
    </lineage>
</organism>
<dbReference type="Gene3D" id="3.40.50.620">
    <property type="entry name" value="HUPs"/>
    <property type="match status" value="1"/>
</dbReference>
<keyword evidence="4" id="KW-1185">Reference proteome</keyword>
<dbReference type="InterPro" id="IPR027417">
    <property type="entry name" value="P-loop_NTPase"/>
</dbReference>
<dbReference type="Pfam" id="PF01467">
    <property type="entry name" value="CTP_transf_like"/>
    <property type="match status" value="1"/>
</dbReference>
<gene>
    <name evidence="3" type="ORF">HF682_15005</name>
</gene>
<dbReference type="InterPro" id="IPR038727">
    <property type="entry name" value="NadR/Ttd14_AAA_dom"/>
</dbReference>
<dbReference type="InterPro" id="IPR052735">
    <property type="entry name" value="NAD_biosynth-regulator"/>
</dbReference>
<dbReference type="InterPro" id="IPR004821">
    <property type="entry name" value="Cyt_trans-like"/>
</dbReference>
<dbReference type="NCBIfam" id="TIGR00125">
    <property type="entry name" value="cyt_tran_rel"/>
    <property type="match status" value="1"/>
</dbReference>
<comment type="caution">
    <text evidence="3">The sequence shown here is derived from an EMBL/GenBank/DDBJ whole genome shotgun (WGS) entry which is preliminary data.</text>
</comment>
<feature type="domain" description="NadR/Ttd14 AAA" evidence="2">
    <location>
        <begin position="179"/>
        <end position="332"/>
    </location>
</feature>
<dbReference type="InterPro" id="IPR014729">
    <property type="entry name" value="Rossmann-like_a/b/a_fold"/>
</dbReference>
<dbReference type="GO" id="GO:0003824">
    <property type="term" value="F:catalytic activity"/>
    <property type="evidence" value="ECO:0007669"/>
    <property type="project" value="InterPro"/>
</dbReference>
<dbReference type="PANTHER" id="PTHR37512:SF1">
    <property type="entry name" value="NADR_TTD14 AAA DOMAIN-CONTAINING PROTEIN"/>
    <property type="match status" value="1"/>
</dbReference>
<dbReference type="SUPFAM" id="SSF52374">
    <property type="entry name" value="Nucleotidylyl transferase"/>
    <property type="match status" value="1"/>
</dbReference>
<dbReference type="RefSeq" id="WP_168878152.1">
    <property type="nucleotide sequence ID" value="NZ_JABAIM010000004.1"/>
</dbReference>
<evidence type="ECO:0000259" key="2">
    <source>
        <dbReference type="Pfam" id="PF13521"/>
    </source>
</evidence>
<proteinExistence type="predicted"/>